<protein>
    <submittedName>
        <fullName evidence="2">Unannotated protein</fullName>
    </submittedName>
</protein>
<accession>A0A6J7DXY7</accession>
<proteinExistence type="predicted"/>
<evidence type="ECO:0000313" key="3">
    <source>
        <dbReference type="EMBL" id="CAB5007190.1"/>
    </source>
</evidence>
<sequence length="92" mass="10450">MSRMIPIGQVARHVIEVRHDGEIEVPFVEPGVGAETEEAHFGDRFWKVCERRGDRAHFSRSHLRFPAEENDMAEHGLILTDSKVSVNTVRLG</sequence>
<dbReference type="EMBL" id="CAFBPM010000001">
    <property type="protein sequence ID" value="CAB5007190.1"/>
    <property type="molecule type" value="Genomic_DNA"/>
</dbReference>
<reference evidence="2" key="1">
    <citation type="submission" date="2020-05" db="EMBL/GenBank/DDBJ databases">
        <authorList>
            <person name="Chiriac C."/>
            <person name="Salcher M."/>
            <person name="Ghai R."/>
            <person name="Kavagutti S V."/>
        </authorList>
    </citation>
    <scope>NUCLEOTIDE SEQUENCE</scope>
</reference>
<name>A0A6J7DXY7_9ZZZZ</name>
<organism evidence="2">
    <name type="scientific">freshwater metagenome</name>
    <dbReference type="NCBI Taxonomy" id="449393"/>
    <lineage>
        <taxon>unclassified sequences</taxon>
        <taxon>metagenomes</taxon>
        <taxon>ecological metagenomes</taxon>
    </lineage>
</organism>
<evidence type="ECO:0000313" key="1">
    <source>
        <dbReference type="EMBL" id="CAB4816853.1"/>
    </source>
</evidence>
<dbReference type="EMBL" id="CAFBLT010000001">
    <property type="protein sequence ID" value="CAB4873850.1"/>
    <property type="molecule type" value="Genomic_DNA"/>
</dbReference>
<dbReference type="AlphaFoldDB" id="A0A6J7DXY7"/>
<evidence type="ECO:0000313" key="2">
    <source>
        <dbReference type="EMBL" id="CAB4873850.1"/>
    </source>
</evidence>
<dbReference type="EMBL" id="CAFABE010000003">
    <property type="protein sequence ID" value="CAB4816853.1"/>
    <property type="molecule type" value="Genomic_DNA"/>
</dbReference>
<gene>
    <name evidence="1" type="ORF">UFOPK3164_00129</name>
    <name evidence="2" type="ORF">UFOPK3427_00992</name>
    <name evidence="3" type="ORF">UFOPK4112_00093</name>
</gene>